<protein>
    <submittedName>
        <fullName evidence="1">Uncharacterized protein</fullName>
    </submittedName>
</protein>
<organism evidence="1 2">
    <name type="scientific">Microscilla marina ATCC 23134</name>
    <dbReference type="NCBI Taxonomy" id="313606"/>
    <lineage>
        <taxon>Bacteria</taxon>
        <taxon>Pseudomonadati</taxon>
        <taxon>Bacteroidota</taxon>
        <taxon>Cytophagia</taxon>
        <taxon>Cytophagales</taxon>
        <taxon>Microscillaceae</taxon>
        <taxon>Microscilla</taxon>
    </lineage>
</organism>
<evidence type="ECO:0000313" key="2">
    <source>
        <dbReference type="Proteomes" id="UP000004095"/>
    </source>
</evidence>
<sequence>MDTFNKYSYSDKRPRITRGFHRPFFMMDIEKKKVIKRK</sequence>
<accession>A1ZM43</accession>
<keyword evidence="2" id="KW-1185">Reference proteome</keyword>
<dbReference type="AlphaFoldDB" id="A1ZM43"/>
<name>A1ZM43_MICM2</name>
<reference evidence="1 2" key="1">
    <citation type="submission" date="2007-01" db="EMBL/GenBank/DDBJ databases">
        <authorList>
            <person name="Haygood M."/>
            <person name="Podell S."/>
            <person name="Anderson C."/>
            <person name="Hopkinson B."/>
            <person name="Roe K."/>
            <person name="Barbeau K."/>
            <person name="Gaasterland T."/>
            <person name="Ferriera S."/>
            <person name="Johnson J."/>
            <person name="Kravitz S."/>
            <person name="Beeson K."/>
            <person name="Sutton G."/>
            <person name="Rogers Y.-H."/>
            <person name="Friedman R."/>
            <person name="Frazier M."/>
            <person name="Venter J.C."/>
        </authorList>
    </citation>
    <scope>NUCLEOTIDE SEQUENCE [LARGE SCALE GENOMIC DNA]</scope>
    <source>
        <strain evidence="1 2">ATCC 23134</strain>
    </source>
</reference>
<proteinExistence type="predicted"/>
<comment type="caution">
    <text evidence="1">The sequence shown here is derived from an EMBL/GenBank/DDBJ whole genome shotgun (WGS) entry which is preliminary data.</text>
</comment>
<dbReference type="Proteomes" id="UP000004095">
    <property type="component" value="Unassembled WGS sequence"/>
</dbReference>
<evidence type="ECO:0000313" key="1">
    <source>
        <dbReference type="EMBL" id="EAY28575.1"/>
    </source>
</evidence>
<dbReference type="EMBL" id="AAWS01000015">
    <property type="protein sequence ID" value="EAY28575.1"/>
    <property type="molecule type" value="Genomic_DNA"/>
</dbReference>
<gene>
    <name evidence="1" type="ORF">M23134_04422</name>
</gene>